<comment type="caution">
    <text evidence="1">The sequence shown here is derived from an EMBL/GenBank/DDBJ whole genome shotgun (WGS) entry which is preliminary data.</text>
</comment>
<protein>
    <submittedName>
        <fullName evidence="1">Uncharacterized protein</fullName>
    </submittedName>
</protein>
<dbReference type="EMBL" id="JAMSHJ010000003">
    <property type="protein sequence ID" value="KAI5426234.1"/>
    <property type="molecule type" value="Genomic_DNA"/>
</dbReference>
<sequence>MLHTFAIWIVKPQLPLCDADGGNIGGRRENRVVLVFGGGSTEYGSPVAATNFKEGEEACGGGLRNKALIAELSISAPDSDDLLFPSKYSRPLSLNARLCYGNSIGLAGGIRGTMD</sequence>
<reference evidence="1 2" key="1">
    <citation type="journal article" date="2022" name="Nat. Genet.">
        <title>Improved pea reference genome and pan-genome highlight genomic features and evolutionary characteristics.</title>
        <authorList>
            <person name="Yang T."/>
            <person name="Liu R."/>
            <person name="Luo Y."/>
            <person name="Hu S."/>
            <person name="Wang D."/>
            <person name="Wang C."/>
            <person name="Pandey M.K."/>
            <person name="Ge S."/>
            <person name="Xu Q."/>
            <person name="Li N."/>
            <person name="Li G."/>
            <person name="Huang Y."/>
            <person name="Saxena R.K."/>
            <person name="Ji Y."/>
            <person name="Li M."/>
            <person name="Yan X."/>
            <person name="He Y."/>
            <person name="Liu Y."/>
            <person name="Wang X."/>
            <person name="Xiang C."/>
            <person name="Varshney R.K."/>
            <person name="Ding H."/>
            <person name="Gao S."/>
            <person name="Zong X."/>
        </authorList>
    </citation>
    <scope>NUCLEOTIDE SEQUENCE [LARGE SCALE GENOMIC DNA]</scope>
    <source>
        <strain evidence="1 2">cv. Zhongwan 6</strain>
    </source>
</reference>
<dbReference type="Proteomes" id="UP001058974">
    <property type="component" value="Chromosome 3"/>
</dbReference>
<proteinExistence type="predicted"/>
<gene>
    <name evidence="1" type="ORF">KIW84_031891</name>
</gene>
<name>A0A9D5B1G7_PEA</name>
<keyword evidence="2" id="KW-1185">Reference proteome</keyword>
<dbReference type="AlphaFoldDB" id="A0A9D5B1G7"/>
<dbReference type="Gramene" id="Psat03G0189100-T1">
    <property type="protein sequence ID" value="KAI5426234.1"/>
    <property type="gene ID" value="KIW84_031891"/>
</dbReference>
<organism evidence="1 2">
    <name type="scientific">Pisum sativum</name>
    <name type="common">Garden pea</name>
    <name type="synonym">Lathyrus oleraceus</name>
    <dbReference type="NCBI Taxonomy" id="3888"/>
    <lineage>
        <taxon>Eukaryota</taxon>
        <taxon>Viridiplantae</taxon>
        <taxon>Streptophyta</taxon>
        <taxon>Embryophyta</taxon>
        <taxon>Tracheophyta</taxon>
        <taxon>Spermatophyta</taxon>
        <taxon>Magnoliopsida</taxon>
        <taxon>eudicotyledons</taxon>
        <taxon>Gunneridae</taxon>
        <taxon>Pentapetalae</taxon>
        <taxon>rosids</taxon>
        <taxon>fabids</taxon>
        <taxon>Fabales</taxon>
        <taxon>Fabaceae</taxon>
        <taxon>Papilionoideae</taxon>
        <taxon>50 kb inversion clade</taxon>
        <taxon>NPAAA clade</taxon>
        <taxon>Hologalegina</taxon>
        <taxon>IRL clade</taxon>
        <taxon>Fabeae</taxon>
        <taxon>Lathyrus</taxon>
    </lineage>
</organism>
<accession>A0A9D5B1G7</accession>
<evidence type="ECO:0000313" key="1">
    <source>
        <dbReference type="EMBL" id="KAI5426234.1"/>
    </source>
</evidence>
<evidence type="ECO:0000313" key="2">
    <source>
        <dbReference type="Proteomes" id="UP001058974"/>
    </source>
</evidence>